<dbReference type="SUPFAM" id="SSF53254">
    <property type="entry name" value="Phosphoglycerate mutase-like"/>
    <property type="match status" value="1"/>
</dbReference>
<sequence length="96" mass="10253">MADIAAADPYGYSAWLTDPDAAPHGGETVRELCRRVAHWLSALPPDTGPALAIAEPAVVQALLVHALSASVRAFWTLRVGFERVCWPRGNEFSGPG</sequence>
<accession>A0ABW0XIN8</accession>
<evidence type="ECO:0000313" key="1">
    <source>
        <dbReference type="EMBL" id="MFC5669034.1"/>
    </source>
</evidence>
<dbReference type="InterPro" id="IPR029033">
    <property type="entry name" value="His_PPase_superfam"/>
</dbReference>
<dbReference type="RefSeq" id="WP_381204721.1">
    <property type="nucleotide sequence ID" value="NZ_JBHSPC010000009.1"/>
</dbReference>
<proteinExistence type="predicted"/>
<reference evidence="2" key="1">
    <citation type="journal article" date="2019" name="Int. J. Syst. Evol. Microbiol.">
        <title>The Global Catalogue of Microorganisms (GCM) 10K type strain sequencing project: providing services to taxonomists for standard genome sequencing and annotation.</title>
        <authorList>
            <consortium name="The Broad Institute Genomics Platform"/>
            <consortium name="The Broad Institute Genome Sequencing Center for Infectious Disease"/>
            <person name="Wu L."/>
            <person name="Ma J."/>
        </authorList>
    </citation>
    <scope>NUCLEOTIDE SEQUENCE [LARGE SCALE GENOMIC DNA]</scope>
    <source>
        <strain evidence="2">JCM 13852</strain>
    </source>
</reference>
<dbReference type="Proteomes" id="UP001596183">
    <property type="component" value="Unassembled WGS sequence"/>
</dbReference>
<keyword evidence="2" id="KW-1185">Reference proteome</keyword>
<protein>
    <submittedName>
        <fullName evidence="1">Histidine phosphatase family protein</fullName>
    </submittedName>
</protein>
<dbReference type="Pfam" id="PF00300">
    <property type="entry name" value="His_Phos_1"/>
    <property type="match status" value="1"/>
</dbReference>
<evidence type="ECO:0000313" key="2">
    <source>
        <dbReference type="Proteomes" id="UP001596183"/>
    </source>
</evidence>
<dbReference type="InterPro" id="IPR013078">
    <property type="entry name" value="His_Pase_superF_clade-1"/>
</dbReference>
<gene>
    <name evidence="1" type="ORF">ACFP2V_02560</name>
</gene>
<organism evidence="1 2">
    <name type="scientific">Streptomyces incanus</name>
    <dbReference type="NCBI Taxonomy" id="887453"/>
    <lineage>
        <taxon>Bacteria</taxon>
        <taxon>Bacillati</taxon>
        <taxon>Actinomycetota</taxon>
        <taxon>Actinomycetes</taxon>
        <taxon>Kitasatosporales</taxon>
        <taxon>Streptomycetaceae</taxon>
        <taxon>Streptomyces</taxon>
    </lineage>
</organism>
<name>A0ABW0XIN8_9ACTN</name>
<dbReference type="EMBL" id="JBHSPC010000009">
    <property type="protein sequence ID" value="MFC5669034.1"/>
    <property type="molecule type" value="Genomic_DNA"/>
</dbReference>
<dbReference type="Gene3D" id="3.40.50.1240">
    <property type="entry name" value="Phosphoglycerate mutase-like"/>
    <property type="match status" value="1"/>
</dbReference>
<comment type="caution">
    <text evidence="1">The sequence shown here is derived from an EMBL/GenBank/DDBJ whole genome shotgun (WGS) entry which is preliminary data.</text>
</comment>